<comment type="caution">
    <text evidence="2">The sequence shown here is derived from an EMBL/GenBank/DDBJ whole genome shotgun (WGS) entry which is preliminary data.</text>
</comment>
<keyword evidence="3" id="KW-1185">Reference proteome</keyword>
<dbReference type="Proteomes" id="UP000660554">
    <property type="component" value="Unassembled WGS sequence"/>
</dbReference>
<dbReference type="EMBL" id="BNDV01000010">
    <property type="protein sequence ID" value="GHI15521.1"/>
    <property type="molecule type" value="Genomic_DNA"/>
</dbReference>
<proteinExistence type="predicted"/>
<evidence type="ECO:0000313" key="3">
    <source>
        <dbReference type="Proteomes" id="UP000660554"/>
    </source>
</evidence>
<organism evidence="2 3">
    <name type="scientific">Streptomyces virginiae</name>
    <name type="common">Streptomyces cinnamonensis</name>
    <dbReference type="NCBI Taxonomy" id="1961"/>
    <lineage>
        <taxon>Bacteria</taxon>
        <taxon>Bacillati</taxon>
        <taxon>Actinomycetota</taxon>
        <taxon>Actinomycetes</taxon>
        <taxon>Kitasatosporales</taxon>
        <taxon>Streptomycetaceae</taxon>
        <taxon>Streptomyces</taxon>
    </lineage>
</organism>
<feature type="region of interest" description="Disordered" evidence="1">
    <location>
        <begin position="41"/>
        <end position="63"/>
    </location>
</feature>
<gene>
    <name evidence="2" type="ORF">Scinn_49840</name>
</gene>
<sequence>MCMSGTNARNRKRLKAAAVVLAGLVVVIGGALLAPDPESSEWVAEATPSQPPYSGPGPTSEQVSADFEAATSAAGVGPAAPPRAFAVPGCLAPWESYGDVSDARLTALLESLTSRQWQLTGHRKTKRNVASSLEKDTWRLTVIHDKRAGAPQHLSLVAANSTPACEEAFKRAQADGMQAV</sequence>
<name>A0ABQ3NRX7_STRVG</name>
<protein>
    <recommendedName>
        <fullName evidence="4">Secreted protein</fullName>
    </recommendedName>
</protein>
<evidence type="ECO:0000256" key="1">
    <source>
        <dbReference type="SAM" id="MobiDB-lite"/>
    </source>
</evidence>
<evidence type="ECO:0000313" key="2">
    <source>
        <dbReference type="EMBL" id="GHI15521.1"/>
    </source>
</evidence>
<accession>A0ABQ3NRX7</accession>
<evidence type="ECO:0008006" key="4">
    <source>
        <dbReference type="Google" id="ProtNLM"/>
    </source>
</evidence>
<reference evidence="3" key="1">
    <citation type="submission" date="2020-09" db="EMBL/GenBank/DDBJ databases">
        <title>Whole genome shotgun sequence of Streptomyces cinnamonensis NBRC 15873.</title>
        <authorList>
            <person name="Komaki H."/>
            <person name="Tamura T."/>
        </authorList>
    </citation>
    <scope>NUCLEOTIDE SEQUENCE [LARGE SCALE GENOMIC DNA]</scope>
    <source>
        <strain evidence="3">NBRC 15873</strain>
    </source>
</reference>